<sequence>MRLYVYVLEARDFPAVKASDGVYTKLQVGKHKTRTRTVKNGTDQVAWNEEFVFRLEDENADVELEVNAVGGELLGTVQVPLRLVLDDGAWALPPTWFPLRSNHAGGSKSPAKDCGKILLTISVCGWSNGHKASAPKGFFHNTSVQEQADGVVGASNIHAETDTMGTMDIDRPKFASEQTQIAQTLDSSLVQSFSHKNEENPRASSSNSDPLVPSATFEKALNAMQSEDETEMPDNLQGGILLEQTYIVDSKDLNLYLFGPDSHFKRDLAELEGITDFQEGPWTWTCADRTCLRRTLTYTKASKLVKAVKAREEQTYVKADGRSFAVSTCVVTPDVPCGNCFEVDLLYKIMPGTPLSLGEPSSHLVISWNVNFHQSTLMKGMIESNARQGLKESYEKFADLLAQNIKPVDSAELTLDKEHLLAPLQLDHRSDWELAREYFVNFTLLSFLFMALYVLLHILLSKLGRVGGLEFNGVDLPDSFGELITCGILVLQGVRVYNMMSHFVQARLQRGGDHGVKAQGDGWLLTVALIEGSNLMSVASNELADPYVVFSCNGKTRTSSVQLQTRDPQWNEVLEFDAMPEPPSVLDLEVLDFDGPFGLAVPLGHVEINFLKHTSEELADIWIPLDGKLAQTSQSQLHLRIFLENTKGDETIREYLRKMEKEVGKKINLQSPHKNATFQKIFVLPPEEFLINDFSCYLKRKLPLQGRLFLSARIVAFYANFFGHKTKFFFLWEDIEDIKMMPPSLATVGSPALLFILKIGRGNDARHGSKSRDEEGRLKFQFQSFASFGKASRTIMALWRARTLTFEQQAKLEEDHLFRGDKSPQIENADSASCGEDNKLSKCFQTDVPLQITSLMKIFDGGHIEKKIMEKVGCVGYSAAQWESAGPDSHERHINYKFNHIMSIFGGEVDSMQKRTPTPDGNGWSIEEVMTLHNVPFSEHFHIHLRYQIWTSGSRGCHCKVSVGVLWTKKNKFHKRITKNICDKLCHRSQEIFEVAEDELLSAKAQEHVT</sequence>
<accession>A0ACB7W5N1</accession>
<keyword evidence="2" id="KW-1185">Reference proteome</keyword>
<comment type="caution">
    <text evidence="1">The sequence shown here is derived from an EMBL/GenBank/DDBJ whole genome shotgun (WGS) entry which is preliminary data.</text>
</comment>
<name>A0ACB7W5N1_DIOAL</name>
<organism evidence="1 2">
    <name type="scientific">Dioscorea alata</name>
    <name type="common">Purple yam</name>
    <dbReference type="NCBI Taxonomy" id="55571"/>
    <lineage>
        <taxon>Eukaryota</taxon>
        <taxon>Viridiplantae</taxon>
        <taxon>Streptophyta</taxon>
        <taxon>Embryophyta</taxon>
        <taxon>Tracheophyta</taxon>
        <taxon>Spermatophyta</taxon>
        <taxon>Magnoliopsida</taxon>
        <taxon>Liliopsida</taxon>
        <taxon>Dioscoreales</taxon>
        <taxon>Dioscoreaceae</taxon>
        <taxon>Dioscorea</taxon>
    </lineage>
</organism>
<dbReference type="Proteomes" id="UP000827976">
    <property type="component" value="Chromosome 5"/>
</dbReference>
<dbReference type="EMBL" id="CM037015">
    <property type="protein sequence ID" value="KAH7682900.1"/>
    <property type="molecule type" value="Genomic_DNA"/>
</dbReference>
<reference evidence="2" key="1">
    <citation type="journal article" date="2022" name="Nat. Commun.">
        <title>Chromosome evolution and the genetic basis of agronomically important traits in greater yam.</title>
        <authorList>
            <person name="Bredeson J.V."/>
            <person name="Lyons J.B."/>
            <person name="Oniyinde I.O."/>
            <person name="Okereke N.R."/>
            <person name="Kolade O."/>
            <person name="Nnabue I."/>
            <person name="Nwadili C.O."/>
            <person name="Hribova E."/>
            <person name="Parker M."/>
            <person name="Nwogha J."/>
            <person name="Shu S."/>
            <person name="Carlson J."/>
            <person name="Kariba R."/>
            <person name="Muthemba S."/>
            <person name="Knop K."/>
            <person name="Barton G.J."/>
            <person name="Sherwood A.V."/>
            <person name="Lopez-Montes A."/>
            <person name="Asiedu R."/>
            <person name="Jamnadass R."/>
            <person name="Muchugi A."/>
            <person name="Goodstein D."/>
            <person name="Egesi C.N."/>
            <person name="Featherston J."/>
            <person name="Asfaw A."/>
            <person name="Simpson G.G."/>
            <person name="Dolezel J."/>
            <person name="Hendre P.S."/>
            <person name="Van Deynze A."/>
            <person name="Kumar P.L."/>
            <person name="Obidiegwu J.E."/>
            <person name="Bhattacharjee R."/>
            <person name="Rokhsar D.S."/>
        </authorList>
    </citation>
    <scope>NUCLEOTIDE SEQUENCE [LARGE SCALE GENOMIC DNA]</scope>
    <source>
        <strain evidence="2">cv. TDa95/00328</strain>
    </source>
</reference>
<protein>
    <submittedName>
        <fullName evidence="1">C2 domain-containing protein</fullName>
    </submittedName>
</protein>
<proteinExistence type="predicted"/>
<gene>
    <name evidence="1" type="ORF">IHE45_05G149400</name>
</gene>
<evidence type="ECO:0000313" key="1">
    <source>
        <dbReference type="EMBL" id="KAH7682900.1"/>
    </source>
</evidence>
<evidence type="ECO:0000313" key="2">
    <source>
        <dbReference type="Proteomes" id="UP000827976"/>
    </source>
</evidence>